<dbReference type="AlphaFoldDB" id="A0A0A3YHQ1"/>
<gene>
    <name evidence="1" type="ORF">MA20_45560</name>
</gene>
<name>A0A0A3YHQ1_BRAJP</name>
<sequence>MTVFVYVNTAKQVGDIEHIKISATVYDVTECCGADNQRHIVGGFRALRPAAFNASVESCRCDAASSSFEATYAGADAVAKALLAHSVLRPVVSSFLISCCSTRVRERKSISR</sequence>
<accession>A0A0A3YHQ1</accession>
<proteinExistence type="predicted"/>
<dbReference type="EMBL" id="JRPN01000056">
    <property type="protein sequence ID" value="KGT73233.1"/>
    <property type="molecule type" value="Genomic_DNA"/>
</dbReference>
<evidence type="ECO:0000313" key="1">
    <source>
        <dbReference type="EMBL" id="KGT73233.1"/>
    </source>
</evidence>
<reference evidence="1 2" key="1">
    <citation type="submission" date="2014-09" db="EMBL/GenBank/DDBJ databases">
        <title>Draft genome of Bradyrhizobium japonicum Is-34.</title>
        <authorList>
            <person name="Tsurumaru H."/>
            <person name="Yamakawa T."/>
            <person name="Hashimoto S."/>
            <person name="Okizaki K."/>
            <person name="Kanesaki Y."/>
            <person name="Yoshikawa H."/>
            <person name="Yajima S."/>
        </authorList>
    </citation>
    <scope>NUCLEOTIDE SEQUENCE [LARGE SCALE GENOMIC DNA]</scope>
    <source>
        <strain evidence="1 2">Is-34</strain>
    </source>
</reference>
<organism evidence="1 2">
    <name type="scientific">Bradyrhizobium japonicum</name>
    <dbReference type="NCBI Taxonomy" id="375"/>
    <lineage>
        <taxon>Bacteria</taxon>
        <taxon>Pseudomonadati</taxon>
        <taxon>Pseudomonadota</taxon>
        <taxon>Alphaproteobacteria</taxon>
        <taxon>Hyphomicrobiales</taxon>
        <taxon>Nitrobacteraceae</taxon>
        <taxon>Bradyrhizobium</taxon>
    </lineage>
</organism>
<protein>
    <submittedName>
        <fullName evidence="1">Uncharacterized protein</fullName>
    </submittedName>
</protein>
<comment type="caution">
    <text evidence="1">The sequence shown here is derived from an EMBL/GenBank/DDBJ whole genome shotgun (WGS) entry which is preliminary data.</text>
</comment>
<dbReference type="Proteomes" id="UP000030377">
    <property type="component" value="Unassembled WGS sequence"/>
</dbReference>
<evidence type="ECO:0000313" key="2">
    <source>
        <dbReference type="Proteomes" id="UP000030377"/>
    </source>
</evidence>